<keyword evidence="3" id="KW-1003">Cell membrane</keyword>
<accession>A0A645CYZ1</accession>
<feature type="transmembrane region" description="Helical" evidence="7">
    <location>
        <begin position="12"/>
        <end position="37"/>
    </location>
</feature>
<keyword evidence="2" id="KW-0813">Transport</keyword>
<feature type="transmembrane region" description="Helical" evidence="7">
    <location>
        <begin position="43"/>
        <end position="61"/>
    </location>
</feature>
<dbReference type="CDD" id="cd06261">
    <property type="entry name" value="TM_PBP2"/>
    <property type="match status" value="1"/>
</dbReference>
<gene>
    <name evidence="9" type="primary">ycjO_12</name>
    <name evidence="9" type="ORF">SDC9_129198</name>
</gene>
<evidence type="ECO:0000259" key="8">
    <source>
        <dbReference type="PROSITE" id="PS50928"/>
    </source>
</evidence>
<dbReference type="EMBL" id="VSSQ01031304">
    <property type="protein sequence ID" value="MPM82139.1"/>
    <property type="molecule type" value="Genomic_DNA"/>
</dbReference>
<evidence type="ECO:0000256" key="7">
    <source>
        <dbReference type="SAM" id="Phobius"/>
    </source>
</evidence>
<keyword evidence="4 7" id="KW-0812">Transmembrane</keyword>
<dbReference type="AlphaFoldDB" id="A0A645CYZ1"/>
<dbReference type="GO" id="GO:0055085">
    <property type="term" value="P:transmembrane transport"/>
    <property type="evidence" value="ECO:0007669"/>
    <property type="project" value="InterPro"/>
</dbReference>
<evidence type="ECO:0000256" key="3">
    <source>
        <dbReference type="ARBA" id="ARBA00022475"/>
    </source>
</evidence>
<feature type="transmembrane region" description="Helical" evidence="7">
    <location>
        <begin position="73"/>
        <end position="95"/>
    </location>
</feature>
<organism evidence="9">
    <name type="scientific">bioreactor metagenome</name>
    <dbReference type="NCBI Taxonomy" id="1076179"/>
    <lineage>
        <taxon>unclassified sequences</taxon>
        <taxon>metagenomes</taxon>
        <taxon>ecological metagenomes</taxon>
    </lineage>
</organism>
<dbReference type="InterPro" id="IPR051393">
    <property type="entry name" value="ABC_transporter_permease"/>
</dbReference>
<evidence type="ECO:0000256" key="6">
    <source>
        <dbReference type="ARBA" id="ARBA00023136"/>
    </source>
</evidence>
<protein>
    <submittedName>
        <fullName evidence="9">Inner membrane ABC transporter permease protein YcjO</fullName>
    </submittedName>
</protein>
<reference evidence="9" key="1">
    <citation type="submission" date="2019-08" db="EMBL/GenBank/DDBJ databases">
        <authorList>
            <person name="Kucharzyk K."/>
            <person name="Murdoch R.W."/>
            <person name="Higgins S."/>
            <person name="Loffler F."/>
        </authorList>
    </citation>
    <scope>NUCLEOTIDE SEQUENCE</scope>
</reference>
<dbReference type="GO" id="GO:0005886">
    <property type="term" value="C:plasma membrane"/>
    <property type="evidence" value="ECO:0007669"/>
    <property type="project" value="UniProtKB-SubCell"/>
</dbReference>
<dbReference type="Gene3D" id="1.10.3720.10">
    <property type="entry name" value="MetI-like"/>
    <property type="match status" value="1"/>
</dbReference>
<proteinExistence type="predicted"/>
<feature type="transmembrane region" description="Helical" evidence="7">
    <location>
        <begin position="144"/>
        <end position="165"/>
    </location>
</feature>
<dbReference type="PANTHER" id="PTHR30193">
    <property type="entry name" value="ABC TRANSPORTER PERMEASE PROTEIN"/>
    <property type="match status" value="1"/>
</dbReference>
<keyword evidence="6 7" id="KW-0472">Membrane</keyword>
<evidence type="ECO:0000256" key="2">
    <source>
        <dbReference type="ARBA" id="ARBA00022448"/>
    </source>
</evidence>
<dbReference type="InterPro" id="IPR000515">
    <property type="entry name" value="MetI-like"/>
</dbReference>
<dbReference type="Pfam" id="PF00528">
    <property type="entry name" value="BPD_transp_1"/>
    <property type="match status" value="1"/>
</dbReference>
<dbReference type="InterPro" id="IPR035906">
    <property type="entry name" value="MetI-like_sf"/>
</dbReference>
<dbReference type="PROSITE" id="PS50928">
    <property type="entry name" value="ABC_TM1"/>
    <property type="match status" value="1"/>
</dbReference>
<evidence type="ECO:0000256" key="1">
    <source>
        <dbReference type="ARBA" id="ARBA00004651"/>
    </source>
</evidence>
<evidence type="ECO:0000256" key="4">
    <source>
        <dbReference type="ARBA" id="ARBA00022692"/>
    </source>
</evidence>
<dbReference type="SUPFAM" id="SSF161098">
    <property type="entry name" value="MetI-like"/>
    <property type="match status" value="1"/>
</dbReference>
<sequence>MIAALLTSIERLRVFFQTVYFLPYVTSAVAVAFTWGYLFNADYGLINLILGHLFGLAKIPWIKDPQYAMSAVMIFGVWRSLAFNVLILTTGMLSIDPQYYKAARVDGANNATSFFKITMPLLAPVVSYVFTIGLINAFKVFTEVYALIGSFARVYKANTMVFYIFDQLWVYKDYSLASAAAVVLLLIILVLTLFSRWLARKTDYNAS</sequence>
<keyword evidence="5 7" id="KW-1133">Transmembrane helix</keyword>
<name>A0A645CYZ1_9ZZZZ</name>
<feature type="domain" description="ABC transmembrane type-1" evidence="8">
    <location>
        <begin position="1"/>
        <end position="195"/>
    </location>
</feature>
<feature type="transmembrane region" description="Helical" evidence="7">
    <location>
        <begin position="177"/>
        <end position="199"/>
    </location>
</feature>
<feature type="transmembrane region" description="Helical" evidence="7">
    <location>
        <begin position="115"/>
        <end position="137"/>
    </location>
</feature>
<evidence type="ECO:0000256" key="5">
    <source>
        <dbReference type="ARBA" id="ARBA00022989"/>
    </source>
</evidence>
<evidence type="ECO:0000313" key="9">
    <source>
        <dbReference type="EMBL" id="MPM82139.1"/>
    </source>
</evidence>
<comment type="subcellular location">
    <subcellularLocation>
        <location evidence="1">Cell membrane</location>
        <topology evidence="1">Multi-pass membrane protein</topology>
    </subcellularLocation>
</comment>
<comment type="caution">
    <text evidence="9">The sequence shown here is derived from an EMBL/GenBank/DDBJ whole genome shotgun (WGS) entry which is preliminary data.</text>
</comment>
<dbReference type="PANTHER" id="PTHR30193:SF37">
    <property type="entry name" value="INNER MEMBRANE ABC TRANSPORTER PERMEASE PROTEIN YCJO"/>
    <property type="match status" value="1"/>
</dbReference>